<dbReference type="AlphaFoldDB" id="A0A841U9Z8"/>
<accession>A0A841U9Z8</accession>
<name>A0A841U9Z8_9BACL</name>
<evidence type="ECO:0000259" key="4">
    <source>
        <dbReference type="Pfam" id="PF02638"/>
    </source>
</evidence>
<dbReference type="Pfam" id="PF02638">
    <property type="entry name" value="GHL10"/>
    <property type="match status" value="1"/>
</dbReference>
<dbReference type="InterPro" id="IPR052177">
    <property type="entry name" value="Divisome_Glycosyl_Hydrolase"/>
</dbReference>
<sequence length="544" mass="59711">MRLRKSLIFLCLLTLLVPWLRIDGANAAPAAGDISIVLDGQPLATDAAPYVVPKANVTMVPIRVISENLGASVHWSQSDQTATISRGDATIRMTKGKKFAEVGGRSVSLDNTVDAKNGRIMVPLRFVGENLGVVVDWNSKTRTITLTTPEGTGAEPGSDPGSNPGSNGGEANEGSTAMRGAWISTVYNLDWPSKASYGDAAKQQEEYRKTLDELQGMGINTVFVQVRPTGDALYPSSLVPWSKYLTGTQGQDPGYDPLAFLIEETHDRGMRFEAWFNPFRASVDATTAGLAANHVAIQHPDWVVPVQSSSGSKVTYLDPGVPAARQHIIDAILEVVNRYDIDGVHLDDYFYPSGATFNDDASFKLYNDGGFTAKADWRRDNINRFVRQLSESIHAAKPKLAFGISPFGVWRNQSADPTGSDTKAGVTTYDSMFADVRTWIRSGWIDYVVPQIYWSLSYKNARYDVLADWWANEVRGTKVKLYIGHAPYKLGTSEAGWQSAQEIVDQLNYNKKLAEIQGDVYFSAKDLLKNPLGLAGELRKYYGS</sequence>
<reference evidence="6 7" key="1">
    <citation type="submission" date="2020-08" db="EMBL/GenBank/DDBJ databases">
        <title>Cohnella phylogeny.</title>
        <authorList>
            <person name="Dunlap C."/>
        </authorList>
    </citation>
    <scope>NUCLEOTIDE SEQUENCE [LARGE SCALE GENOMIC DNA]</scope>
    <source>
        <strain evidence="6 7">DSM 25239</strain>
    </source>
</reference>
<proteinExistence type="predicted"/>
<evidence type="ECO:0000256" key="3">
    <source>
        <dbReference type="SAM" id="SignalP"/>
    </source>
</evidence>
<dbReference type="InterPro" id="IPR012854">
    <property type="entry name" value="Cu_amine_oxidase-like_N"/>
</dbReference>
<comment type="caution">
    <text evidence="6">The sequence shown here is derived from an EMBL/GenBank/DDBJ whole genome shotgun (WGS) entry which is preliminary data.</text>
</comment>
<dbReference type="Proteomes" id="UP000553776">
    <property type="component" value="Unassembled WGS sequence"/>
</dbReference>
<keyword evidence="7" id="KW-1185">Reference proteome</keyword>
<dbReference type="PANTHER" id="PTHR43405:SF1">
    <property type="entry name" value="GLYCOSYL HYDROLASE DIGH"/>
    <property type="match status" value="1"/>
</dbReference>
<evidence type="ECO:0000256" key="1">
    <source>
        <dbReference type="ARBA" id="ARBA00022729"/>
    </source>
</evidence>
<protein>
    <submittedName>
        <fullName evidence="6">Family 10 glycosylhydrolase</fullName>
    </submittedName>
</protein>
<feature type="region of interest" description="Disordered" evidence="2">
    <location>
        <begin position="146"/>
        <end position="175"/>
    </location>
</feature>
<dbReference type="RefSeq" id="WP_185139019.1">
    <property type="nucleotide sequence ID" value="NZ_JACJVR010000110.1"/>
</dbReference>
<evidence type="ECO:0000313" key="6">
    <source>
        <dbReference type="EMBL" id="MBB6695063.1"/>
    </source>
</evidence>
<dbReference type="SUPFAM" id="SSF51445">
    <property type="entry name" value="(Trans)glycosidases"/>
    <property type="match status" value="1"/>
</dbReference>
<keyword evidence="6" id="KW-0378">Hydrolase</keyword>
<dbReference type="GO" id="GO:0016787">
    <property type="term" value="F:hydrolase activity"/>
    <property type="evidence" value="ECO:0007669"/>
    <property type="project" value="UniProtKB-KW"/>
</dbReference>
<evidence type="ECO:0000259" key="5">
    <source>
        <dbReference type="Pfam" id="PF07833"/>
    </source>
</evidence>
<evidence type="ECO:0000313" key="7">
    <source>
        <dbReference type="Proteomes" id="UP000553776"/>
    </source>
</evidence>
<dbReference type="SUPFAM" id="SSF55383">
    <property type="entry name" value="Copper amine oxidase, domain N"/>
    <property type="match status" value="1"/>
</dbReference>
<feature type="compositionally biased region" description="Low complexity" evidence="2">
    <location>
        <begin position="155"/>
        <end position="174"/>
    </location>
</feature>
<feature type="signal peptide" evidence="3">
    <location>
        <begin position="1"/>
        <end position="27"/>
    </location>
</feature>
<evidence type="ECO:0000256" key="2">
    <source>
        <dbReference type="SAM" id="MobiDB-lite"/>
    </source>
</evidence>
<gene>
    <name evidence="6" type="ORF">H7B90_27075</name>
</gene>
<feature type="chain" id="PRO_5032816610" evidence="3">
    <location>
        <begin position="28"/>
        <end position="544"/>
    </location>
</feature>
<dbReference type="Gene3D" id="3.20.20.80">
    <property type="entry name" value="Glycosidases"/>
    <property type="match status" value="1"/>
</dbReference>
<dbReference type="PANTHER" id="PTHR43405">
    <property type="entry name" value="GLYCOSYL HYDROLASE DIGH"/>
    <property type="match status" value="1"/>
</dbReference>
<dbReference type="InterPro" id="IPR003790">
    <property type="entry name" value="GHL10"/>
</dbReference>
<dbReference type="EMBL" id="JACJVR010000110">
    <property type="protein sequence ID" value="MBB6695063.1"/>
    <property type="molecule type" value="Genomic_DNA"/>
</dbReference>
<feature type="domain" description="Copper amine oxidase-like N-terminal" evidence="5">
    <location>
        <begin position="38"/>
        <end position="145"/>
    </location>
</feature>
<dbReference type="Gene3D" id="3.30.457.10">
    <property type="entry name" value="Copper amine oxidase-like, N-terminal domain"/>
    <property type="match status" value="1"/>
</dbReference>
<organism evidence="6 7">
    <name type="scientific">Cohnella xylanilytica</name>
    <dbReference type="NCBI Taxonomy" id="557555"/>
    <lineage>
        <taxon>Bacteria</taxon>
        <taxon>Bacillati</taxon>
        <taxon>Bacillota</taxon>
        <taxon>Bacilli</taxon>
        <taxon>Bacillales</taxon>
        <taxon>Paenibacillaceae</taxon>
        <taxon>Cohnella</taxon>
    </lineage>
</organism>
<dbReference type="InterPro" id="IPR036582">
    <property type="entry name" value="Mao_N_sf"/>
</dbReference>
<dbReference type="InterPro" id="IPR017853">
    <property type="entry name" value="GH"/>
</dbReference>
<dbReference type="Pfam" id="PF07833">
    <property type="entry name" value="Cu_amine_oxidN1"/>
    <property type="match status" value="1"/>
</dbReference>
<feature type="domain" description="Glycosyl hydrolase-like 10" evidence="4">
    <location>
        <begin position="178"/>
        <end position="492"/>
    </location>
</feature>
<keyword evidence="1 3" id="KW-0732">Signal</keyword>